<protein>
    <submittedName>
        <fullName evidence="2">Putative secreted protein</fullName>
    </submittedName>
</protein>
<evidence type="ECO:0000313" key="2">
    <source>
        <dbReference type="EMBL" id="MBW76017.1"/>
    </source>
</evidence>
<name>A0A2M4DEK8_ANODA</name>
<feature type="chain" id="PRO_5014831197" evidence="1">
    <location>
        <begin position="23"/>
        <end position="85"/>
    </location>
</feature>
<proteinExistence type="predicted"/>
<dbReference type="AlphaFoldDB" id="A0A2M4DEK8"/>
<dbReference type="EMBL" id="GGFL01011839">
    <property type="protein sequence ID" value="MBW76017.1"/>
    <property type="molecule type" value="Transcribed_RNA"/>
</dbReference>
<organism evidence="2">
    <name type="scientific">Anopheles darlingi</name>
    <name type="common">Mosquito</name>
    <dbReference type="NCBI Taxonomy" id="43151"/>
    <lineage>
        <taxon>Eukaryota</taxon>
        <taxon>Metazoa</taxon>
        <taxon>Ecdysozoa</taxon>
        <taxon>Arthropoda</taxon>
        <taxon>Hexapoda</taxon>
        <taxon>Insecta</taxon>
        <taxon>Pterygota</taxon>
        <taxon>Neoptera</taxon>
        <taxon>Endopterygota</taxon>
        <taxon>Diptera</taxon>
        <taxon>Nematocera</taxon>
        <taxon>Culicoidea</taxon>
        <taxon>Culicidae</taxon>
        <taxon>Anophelinae</taxon>
        <taxon>Anopheles</taxon>
    </lineage>
</organism>
<sequence length="85" mass="9266">MFSTLNRLPMLVTVTVWSSAIGYPLRYQRIARGKSPDSTLHWTDPESPEFIVSSPKLNGTILGGTFTSSVAVKCTTSAKFEASQV</sequence>
<evidence type="ECO:0000256" key="1">
    <source>
        <dbReference type="SAM" id="SignalP"/>
    </source>
</evidence>
<keyword evidence="1" id="KW-0732">Signal</keyword>
<accession>A0A2M4DEK8</accession>
<reference evidence="2" key="1">
    <citation type="submission" date="2018-01" db="EMBL/GenBank/DDBJ databases">
        <title>An insight into the sialome of Amazonian anophelines.</title>
        <authorList>
            <person name="Ribeiro J.M."/>
            <person name="Scarpassa V."/>
            <person name="Calvo E."/>
        </authorList>
    </citation>
    <scope>NUCLEOTIDE SEQUENCE</scope>
</reference>
<feature type="signal peptide" evidence="1">
    <location>
        <begin position="1"/>
        <end position="22"/>
    </location>
</feature>